<gene>
    <name evidence="1" type="ORF">BAU28_08250</name>
</gene>
<sequence>MKPELEEIVIPILDLEKFVFSPPGPMGWELSEYEQQKNIVLNESSVLENLVIIKEIELVELPKNGLIELEKQIPPKTTKIDEINDEGIQNVIELEEQNQEQNEIILTEMEERNQEQDEVVLTEIEKPRVKVKIIPHDQPLKSPWLAVELPKNGLIVLEKQIPPKTTKIDEINDEGIQNVIELERRNQEQNEVILTEIEKPKVKVKIIPHDQSSKSPWIAKLVKNAKENE</sequence>
<evidence type="ECO:0000313" key="1">
    <source>
        <dbReference type="EMBL" id="OJD81099.1"/>
    </source>
</evidence>
<dbReference type="AlphaFoldDB" id="A0A1J9VHH4"/>
<proteinExistence type="predicted"/>
<organism evidence="1 2">
    <name type="scientific">Bacillus paramycoides</name>
    <dbReference type="NCBI Taxonomy" id="2026194"/>
    <lineage>
        <taxon>Bacteria</taxon>
        <taxon>Bacillati</taxon>
        <taxon>Bacillota</taxon>
        <taxon>Bacilli</taxon>
        <taxon>Bacillales</taxon>
        <taxon>Bacillaceae</taxon>
        <taxon>Bacillus</taxon>
        <taxon>Bacillus cereus group</taxon>
    </lineage>
</organism>
<dbReference type="RefSeq" id="WP_071718318.1">
    <property type="nucleotide sequence ID" value="NZ_CBCSHB010000017.1"/>
</dbReference>
<name>A0A1J9VHH4_9BACI</name>
<evidence type="ECO:0000313" key="2">
    <source>
        <dbReference type="Proteomes" id="UP000182788"/>
    </source>
</evidence>
<dbReference type="GeneID" id="87591429"/>
<dbReference type="EMBL" id="MAOI01000055">
    <property type="protein sequence ID" value="OJD81099.1"/>
    <property type="molecule type" value="Genomic_DNA"/>
</dbReference>
<accession>A0A1J9VHH4</accession>
<dbReference type="Proteomes" id="UP000182788">
    <property type="component" value="Unassembled WGS sequence"/>
</dbReference>
<comment type="caution">
    <text evidence="1">The sequence shown here is derived from an EMBL/GenBank/DDBJ whole genome shotgun (WGS) entry which is preliminary data.</text>
</comment>
<protein>
    <submittedName>
        <fullName evidence="1">Uncharacterized protein</fullName>
    </submittedName>
</protein>
<reference evidence="1 2" key="1">
    <citation type="submission" date="2016-06" db="EMBL/GenBank/DDBJ databases">
        <title>First insights into the genetic diversity and population structure of in the Bacillus cereus group bacteria from diverse marine environments.</title>
        <authorList>
            <person name="Liu Y."/>
            <person name="Lai Q."/>
            <person name="Shao Z."/>
        </authorList>
    </citation>
    <scope>NUCLEOTIDE SEQUENCE [LARGE SCALE GENOMIC DNA]</scope>
    <source>
        <strain evidence="1 2">NH24A2</strain>
    </source>
</reference>